<organism evidence="1 2">
    <name type="scientific">Heracleum sosnowskyi</name>
    <dbReference type="NCBI Taxonomy" id="360622"/>
    <lineage>
        <taxon>Eukaryota</taxon>
        <taxon>Viridiplantae</taxon>
        <taxon>Streptophyta</taxon>
        <taxon>Embryophyta</taxon>
        <taxon>Tracheophyta</taxon>
        <taxon>Spermatophyta</taxon>
        <taxon>Magnoliopsida</taxon>
        <taxon>eudicotyledons</taxon>
        <taxon>Gunneridae</taxon>
        <taxon>Pentapetalae</taxon>
        <taxon>asterids</taxon>
        <taxon>campanulids</taxon>
        <taxon>Apiales</taxon>
        <taxon>Apiaceae</taxon>
        <taxon>Apioideae</taxon>
        <taxon>apioid superclade</taxon>
        <taxon>Tordylieae</taxon>
        <taxon>Tordyliinae</taxon>
        <taxon>Heracleum</taxon>
    </lineage>
</organism>
<evidence type="ECO:0000313" key="1">
    <source>
        <dbReference type="EMBL" id="KAK1373746.1"/>
    </source>
</evidence>
<comment type="caution">
    <text evidence="1">The sequence shown here is derived from an EMBL/GenBank/DDBJ whole genome shotgun (WGS) entry which is preliminary data.</text>
</comment>
<reference evidence="1" key="1">
    <citation type="submission" date="2023-02" db="EMBL/GenBank/DDBJ databases">
        <title>Genome of toxic invasive species Heracleum sosnowskyi carries increased number of genes despite the absence of recent whole-genome duplications.</title>
        <authorList>
            <person name="Schelkunov M."/>
            <person name="Shtratnikova V."/>
            <person name="Makarenko M."/>
            <person name="Klepikova A."/>
            <person name="Omelchenko D."/>
            <person name="Novikova G."/>
            <person name="Obukhova E."/>
            <person name="Bogdanov V."/>
            <person name="Penin A."/>
            <person name="Logacheva M."/>
        </authorList>
    </citation>
    <scope>NUCLEOTIDE SEQUENCE</scope>
    <source>
        <strain evidence="1">Hsosn_3</strain>
        <tissue evidence="1">Leaf</tissue>
    </source>
</reference>
<gene>
    <name evidence="1" type="ORF">POM88_029939</name>
</gene>
<dbReference type="InterPro" id="IPR008551">
    <property type="entry name" value="TANGO2"/>
</dbReference>
<proteinExistence type="predicted"/>
<evidence type="ECO:0000313" key="2">
    <source>
        <dbReference type="Proteomes" id="UP001237642"/>
    </source>
</evidence>
<protein>
    <submittedName>
        <fullName evidence="1">Ser/Thr-rich T10 in DGCR region</fullName>
    </submittedName>
</protein>
<reference evidence="1" key="2">
    <citation type="submission" date="2023-05" db="EMBL/GenBank/DDBJ databases">
        <authorList>
            <person name="Schelkunov M.I."/>
        </authorList>
    </citation>
    <scope>NUCLEOTIDE SEQUENCE</scope>
    <source>
        <strain evidence="1">Hsosn_3</strain>
        <tissue evidence="1">Leaf</tissue>
    </source>
</reference>
<dbReference type="AlphaFoldDB" id="A0AAD8HV36"/>
<name>A0AAD8HV36_9APIA</name>
<keyword evidence="2" id="KW-1185">Reference proteome</keyword>
<dbReference type="Pfam" id="PF05742">
    <property type="entry name" value="TANGO2"/>
    <property type="match status" value="1"/>
</dbReference>
<dbReference type="Proteomes" id="UP001237642">
    <property type="component" value="Unassembled WGS sequence"/>
</dbReference>
<sequence length="271" mass="30953">MCIGAFIWQAHPIYPFLLVLNRDEYHDRLTIPLEWWEQGGGGGVEILGGRDGVAGGTWLASSKHGKLAFLTNVRELHSLPNLKSRGHLPVRFLESEKDPMMFAEDVFKEADQYNGFNLIVADIYSKSMVYVTNRPKHDTNFIKPVSPGIHVLTNANLDTPWPKAQRVKQHFTNFLNMYANDECPIGEMSEKIMRDTIKDEKEMLPGIFPPEWEHQLSSIYVDIETPKGHYGTRSTSVVSVKTSGEVTFFETRLESSLWKDKTMSYMIENIK</sequence>
<dbReference type="EMBL" id="JAUIZM010000007">
    <property type="protein sequence ID" value="KAK1373746.1"/>
    <property type="molecule type" value="Genomic_DNA"/>
</dbReference>
<dbReference type="PANTHER" id="PTHR17985">
    <property type="entry name" value="SER/THR-RICH PROTEIN T10 IN DGCR REGION"/>
    <property type="match status" value="1"/>
</dbReference>
<accession>A0AAD8HV36</accession>
<dbReference type="PANTHER" id="PTHR17985:SF16">
    <property type="entry name" value="TRANSPORT_GOLGI ORGANIZATION-LIKE PROTEIN (DUF833)"/>
    <property type="match status" value="1"/>
</dbReference>